<name>A0A8J9YJA0_9NEOP</name>
<keyword evidence="3" id="KW-1185">Reference proteome</keyword>
<dbReference type="EMBL" id="OV170227">
    <property type="protein sequence ID" value="CAH0728775.1"/>
    <property type="molecule type" value="Genomic_DNA"/>
</dbReference>
<evidence type="ECO:0000256" key="1">
    <source>
        <dbReference type="SAM" id="Phobius"/>
    </source>
</evidence>
<feature type="transmembrane region" description="Helical" evidence="1">
    <location>
        <begin position="136"/>
        <end position="154"/>
    </location>
</feature>
<keyword evidence="1" id="KW-1133">Transmembrane helix</keyword>
<feature type="non-terminal residue" evidence="2">
    <location>
        <position position="378"/>
    </location>
</feature>
<evidence type="ECO:0000313" key="3">
    <source>
        <dbReference type="Proteomes" id="UP000838878"/>
    </source>
</evidence>
<reference evidence="2" key="1">
    <citation type="submission" date="2021-12" db="EMBL/GenBank/DDBJ databases">
        <authorList>
            <person name="Martin H S."/>
        </authorList>
    </citation>
    <scope>NUCLEOTIDE SEQUENCE</scope>
</reference>
<dbReference type="OrthoDB" id="7408094at2759"/>
<proteinExistence type="predicted"/>
<keyword evidence="1" id="KW-0472">Membrane</keyword>
<organism evidence="2 3">
    <name type="scientific">Brenthis ino</name>
    <name type="common">lesser marbled fritillary</name>
    <dbReference type="NCBI Taxonomy" id="405034"/>
    <lineage>
        <taxon>Eukaryota</taxon>
        <taxon>Metazoa</taxon>
        <taxon>Ecdysozoa</taxon>
        <taxon>Arthropoda</taxon>
        <taxon>Hexapoda</taxon>
        <taxon>Insecta</taxon>
        <taxon>Pterygota</taxon>
        <taxon>Neoptera</taxon>
        <taxon>Endopterygota</taxon>
        <taxon>Lepidoptera</taxon>
        <taxon>Glossata</taxon>
        <taxon>Ditrysia</taxon>
        <taxon>Papilionoidea</taxon>
        <taxon>Nymphalidae</taxon>
        <taxon>Heliconiinae</taxon>
        <taxon>Argynnini</taxon>
        <taxon>Brenthis</taxon>
    </lineage>
</organism>
<evidence type="ECO:0000313" key="2">
    <source>
        <dbReference type="EMBL" id="CAH0728775.1"/>
    </source>
</evidence>
<gene>
    <name evidence="2" type="ORF">BINO364_LOCUS13953</name>
</gene>
<feature type="transmembrane region" description="Helical" evidence="1">
    <location>
        <begin position="160"/>
        <end position="178"/>
    </location>
</feature>
<dbReference type="AlphaFoldDB" id="A0A8J9YJA0"/>
<dbReference type="Proteomes" id="UP000838878">
    <property type="component" value="Chromosome 7"/>
</dbReference>
<sequence length="378" mass="43221">MGPDPWDYVNNVNTMKIEENVPPDLKTLPSKKPQTNNIGAGEWFYKRILAIVLKGGQIKKNEDGSIDVALQMNYSPEKWSTLEDYIKSNTPLSEDMFRRSMGYVEDAIYKPTITQKIAMAWSEYIQYYLIEYKMQITWATSIIAGVLTIFWLWKHLSHKHVIMFMILGLYLYEVFISYKEAEKQELDKFLTAVNSCKWYIWSSNCEVPPPDPLIFLKHMNPLKIGIRMFTTLLSEPMITINETIKTILHGVTDGLWFPFDKLILNFLGMINIGLKQRKRSIHNIISEPSQGSRLDNGDRISGENLTKFLDVYTKALNTVQSAQSAISERWQPNSKLSITCKPKMKKSASTGRLPTYTDSNECLTNNGRVNCNGGGDTG</sequence>
<protein>
    <submittedName>
        <fullName evidence="2">Uncharacterized protein</fullName>
    </submittedName>
</protein>
<keyword evidence="1" id="KW-0812">Transmembrane</keyword>
<accession>A0A8J9YJA0</accession>